<reference evidence="2" key="1">
    <citation type="journal article" date="2019" name="bioRxiv">
        <title>The Genome of the Zebra Mussel, Dreissena polymorpha: A Resource for Invasive Species Research.</title>
        <authorList>
            <person name="McCartney M.A."/>
            <person name="Auch B."/>
            <person name="Kono T."/>
            <person name="Mallez S."/>
            <person name="Zhang Y."/>
            <person name="Obille A."/>
            <person name="Becker A."/>
            <person name="Abrahante J.E."/>
            <person name="Garbe J."/>
            <person name="Badalamenti J.P."/>
            <person name="Herman A."/>
            <person name="Mangelson H."/>
            <person name="Liachko I."/>
            <person name="Sullivan S."/>
            <person name="Sone E.D."/>
            <person name="Koren S."/>
            <person name="Silverstein K.A.T."/>
            <person name="Beckman K.B."/>
            <person name="Gohl D.M."/>
        </authorList>
    </citation>
    <scope>NUCLEOTIDE SEQUENCE</scope>
    <source>
        <strain evidence="2">Duluth1</strain>
        <tissue evidence="2">Whole animal</tissue>
    </source>
</reference>
<feature type="compositionally biased region" description="Polar residues" evidence="1">
    <location>
        <begin position="14"/>
        <end position="36"/>
    </location>
</feature>
<dbReference type="EMBL" id="JAIWYP010000004">
    <property type="protein sequence ID" value="KAH3831912.1"/>
    <property type="molecule type" value="Genomic_DNA"/>
</dbReference>
<reference evidence="2" key="2">
    <citation type="submission" date="2020-11" db="EMBL/GenBank/DDBJ databases">
        <authorList>
            <person name="McCartney M.A."/>
            <person name="Auch B."/>
            <person name="Kono T."/>
            <person name="Mallez S."/>
            <person name="Becker A."/>
            <person name="Gohl D.M."/>
            <person name="Silverstein K.A.T."/>
            <person name="Koren S."/>
            <person name="Bechman K.B."/>
            <person name="Herman A."/>
            <person name="Abrahante J.E."/>
            <person name="Garbe J."/>
        </authorList>
    </citation>
    <scope>NUCLEOTIDE SEQUENCE</scope>
    <source>
        <strain evidence="2">Duluth1</strain>
        <tissue evidence="2">Whole animal</tissue>
    </source>
</reference>
<dbReference type="AlphaFoldDB" id="A0A9D4HBW2"/>
<keyword evidence="3" id="KW-1185">Reference proteome</keyword>
<comment type="caution">
    <text evidence="2">The sequence shown here is derived from an EMBL/GenBank/DDBJ whole genome shotgun (WGS) entry which is preliminary data.</text>
</comment>
<sequence>MIQVQVPMKKQRMKTNAVSVTGSSPEKSPTVSHWCSPNGPSVVQQIVFTVST</sequence>
<feature type="region of interest" description="Disordered" evidence="1">
    <location>
        <begin position="1"/>
        <end position="36"/>
    </location>
</feature>
<accession>A0A9D4HBW2</accession>
<evidence type="ECO:0000313" key="3">
    <source>
        <dbReference type="Proteomes" id="UP000828390"/>
    </source>
</evidence>
<protein>
    <submittedName>
        <fullName evidence="2">Uncharacterized protein</fullName>
    </submittedName>
</protein>
<evidence type="ECO:0000256" key="1">
    <source>
        <dbReference type="SAM" id="MobiDB-lite"/>
    </source>
</evidence>
<evidence type="ECO:0000313" key="2">
    <source>
        <dbReference type="EMBL" id="KAH3831912.1"/>
    </source>
</evidence>
<organism evidence="2 3">
    <name type="scientific">Dreissena polymorpha</name>
    <name type="common">Zebra mussel</name>
    <name type="synonym">Mytilus polymorpha</name>
    <dbReference type="NCBI Taxonomy" id="45954"/>
    <lineage>
        <taxon>Eukaryota</taxon>
        <taxon>Metazoa</taxon>
        <taxon>Spiralia</taxon>
        <taxon>Lophotrochozoa</taxon>
        <taxon>Mollusca</taxon>
        <taxon>Bivalvia</taxon>
        <taxon>Autobranchia</taxon>
        <taxon>Heteroconchia</taxon>
        <taxon>Euheterodonta</taxon>
        <taxon>Imparidentia</taxon>
        <taxon>Neoheterodontei</taxon>
        <taxon>Myida</taxon>
        <taxon>Dreissenoidea</taxon>
        <taxon>Dreissenidae</taxon>
        <taxon>Dreissena</taxon>
    </lineage>
</organism>
<proteinExistence type="predicted"/>
<dbReference type="Proteomes" id="UP000828390">
    <property type="component" value="Unassembled WGS sequence"/>
</dbReference>
<name>A0A9D4HBW2_DREPO</name>
<gene>
    <name evidence="2" type="ORF">DPMN_105184</name>
</gene>